<name>I8XN67_9BACE</name>
<reference evidence="1 2" key="1">
    <citation type="submission" date="2012-02" db="EMBL/GenBank/DDBJ databases">
        <title>The Genome Sequence of Bacteroides nordii CL02T12C05.</title>
        <authorList>
            <consortium name="The Broad Institute Genome Sequencing Platform"/>
            <person name="Earl A."/>
            <person name="Ward D."/>
            <person name="Feldgarden M."/>
            <person name="Gevers D."/>
            <person name="Zitomersky N.L."/>
            <person name="Coyne M.J."/>
            <person name="Comstock L.E."/>
            <person name="Young S.K."/>
            <person name="Zeng Q."/>
            <person name="Gargeya S."/>
            <person name="Fitzgerald M."/>
            <person name="Haas B."/>
            <person name="Abouelleil A."/>
            <person name="Alvarado L."/>
            <person name="Arachchi H.M."/>
            <person name="Berlin A."/>
            <person name="Chapman S.B."/>
            <person name="Gearin G."/>
            <person name="Goldberg J."/>
            <person name="Griggs A."/>
            <person name="Gujja S."/>
            <person name="Hansen M."/>
            <person name="Heiman D."/>
            <person name="Howarth C."/>
            <person name="Larimer J."/>
            <person name="Lui A."/>
            <person name="MacDonald P.J.P."/>
            <person name="McCowen C."/>
            <person name="Montmayeur A."/>
            <person name="Murphy C."/>
            <person name="Neiman D."/>
            <person name="Pearson M."/>
            <person name="Priest M."/>
            <person name="Roberts A."/>
            <person name="Saif S."/>
            <person name="Shea T."/>
            <person name="Sisk P."/>
            <person name="Stolte C."/>
            <person name="Sykes S."/>
            <person name="Wortman J."/>
            <person name="Nusbaum C."/>
            <person name="Birren B."/>
        </authorList>
    </citation>
    <scope>NUCLEOTIDE SEQUENCE [LARGE SCALE GENOMIC DNA]</scope>
    <source>
        <strain evidence="1 2">CL02T12C05</strain>
    </source>
</reference>
<proteinExistence type="predicted"/>
<protein>
    <recommendedName>
        <fullName evidence="3">Thioredoxin domain-containing protein</fullName>
    </recommendedName>
</protein>
<sequence>MKKNKILYLILLIVSFIYLSYGCTWKKGKCTENGIIKQNLQDSIIILEKIFWQQIMLSYEGKMLDNIEGLLTSNTDVVNSRPLLIYRFSPNMCNSCIQEDLLLLLKYIKKIGRDRILILPDFEDTRDDRIRMQSVLADFNYINVSKEIIPFPVDKDSVSWRYMAIFDANNQVRHVFFPCSDYSKMTESYIEKLLIGSIEQVNQLK</sequence>
<keyword evidence="2" id="KW-1185">Reference proteome</keyword>
<evidence type="ECO:0008006" key="3">
    <source>
        <dbReference type="Google" id="ProtNLM"/>
    </source>
</evidence>
<accession>I8XN67</accession>
<dbReference type="EMBL" id="AGXS01000015">
    <property type="protein sequence ID" value="EIY52325.1"/>
    <property type="molecule type" value="Genomic_DNA"/>
</dbReference>
<dbReference type="STRING" id="997884.HMPREF1068_01872"/>
<dbReference type="PATRIC" id="fig|997884.3.peg.1905"/>
<dbReference type="RefSeq" id="WP_007484919.1">
    <property type="nucleotide sequence ID" value="NZ_JH724314.1"/>
</dbReference>
<dbReference type="HOGENOM" id="CLU_1335308_0_0_10"/>
<comment type="caution">
    <text evidence="1">The sequence shown here is derived from an EMBL/GenBank/DDBJ whole genome shotgun (WGS) entry which is preliminary data.</text>
</comment>
<dbReference type="Proteomes" id="UP000003089">
    <property type="component" value="Unassembled WGS sequence"/>
</dbReference>
<organism evidence="1 2">
    <name type="scientific">Bacteroides nordii CL02T12C05</name>
    <dbReference type="NCBI Taxonomy" id="997884"/>
    <lineage>
        <taxon>Bacteria</taxon>
        <taxon>Pseudomonadati</taxon>
        <taxon>Bacteroidota</taxon>
        <taxon>Bacteroidia</taxon>
        <taxon>Bacteroidales</taxon>
        <taxon>Bacteroidaceae</taxon>
        <taxon>Bacteroides</taxon>
    </lineage>
</organism>
<evidence type="ECO:0000313" key="1">
    <source>
        <dbReference type="EMBL" id="EIY52325.1"/>
    </source>
</evidence>
<evidence type="ECO:0000313" key="2">
    <source>
        <dbReference type="Proteomes" id="UP000003089"/>
    </source>
</evidence>
<dbReference type="eggNOG" id="ENOG5030082">
    <property type="taxonomic scope" value="Bacteria"/>
</dbReference>
<gene>
    <name evidence="1" type="ORF">HMPREF1068_01872</name>
</gene>
<dbReference type="AlphaFoldDB" id="I8XN67"/>
<dbReference type="PROSITE" id="PS51257">
    <property type="entry name" value="PROKAR_LIPOPROTEIN"/>
    <property type="match status" value="1"/>
</dbReference>